<dbReference type="GO" id="GO:0016787">
    <property type="term" value="F:hydrolase activity"/>
    <property type="evidence" value="ECO:0007669"/>
    <property type="project" value="UniProtKB-KW"/>
</dbReference>
<accession>A0AB39QD40</accession>
<organism evidence="5">
    <name type="scientific">Streptomyces sp. R28</name>
    <dbReference type="NCBI Taxonomy" id="3238628"/>
    <lineage>
        <taxon>Bacteria</taxon>
        <taxon>Bacillati</taxon>
        <taxon>Actinomycetota</taxon>
        <taxon>Actinomycetes</taxon>
        <taxon>Kitasatosporales</taxon>
        <taxon>Streptomycetaceae</taxon>
        <taxon>Streptomyces</taxon>
    </lineage>
</organism>
<dbReference type="Gene3D" id="3.40.50.1820">
    <property type="entry name" value="alpha/beta hydrolase"/>
    <property type="match status" value="1"/>
</dbReference>
<protein>
    <submittedName>
        <fullName evidence="5">Thioesterase II family protein</fullName>
    </submittedName>
</protein>
<evidence type="ECO:0000256" key="1">
    <source>
        <dbReference type="ARBA" id="ARBA00007169"/>
    </source>
</evidence>
<name>A0AB39QD40_9ACTN</name>
<dbReference type="PANTHER" id="PTHR11487:SF0">
    <property type="entry name" value="S-ACYL FATTY ACID SYNTHASE THIOESTERASE, MEDIUM CHAIN"/>
    <property type="match status" value="1"/>
</dbReference>
<feature type="domain" description="Thioesterase TesA-like" evidence="4">
    <location>
        <begin position="31"/>
        <end position="253"/>
    </location>
</feature>
<evidence type="ECO:0000256" key="2">
    <source>
        <dbReference type="ARBA" id="ARBA00022801"/>
    </source>
</evidence>
<dbReference type="InterPro" id="IPR029058">
    <property type="entry name" value="AB_hydrolase_fold"/>
</dbReference>
<dbReference type="AlphaFoldDB" id="A0AB39QD40"/>
<dbReference type="InterPro" id="IPR020802">
    <property type="entry name" value="TesA-like"/>
</dbReference>
<reference evidence="5" key="1">
    <citation type="submission" date="2024-07" db="EMBL/GenBank/DDBJ databases">
        <authorList>
            <person name="Yu S.T."/>
        </authorList>
    </citation>
    <scope>NUCLEOTIDE SEQUENCE</scope>
    <source>
        <strain evidence="5">R28</strain>
    </source>
</reference>
<keyword evidence="2" id="KW-0378">Hydrolase</keyword>
<dbReference type="SMART" id="SM00824">
    <property type="entry name" value="PKS_TE"/>
    <property type="match status" value="1"/>
</dbReference>
<dbReference type="SUPFAM" id="SSF53474">
    <property type="entry name" value="alpha/beta-Hydrolases"/>
    <property type="match status" value="1"/>
</dbReference>
<feature type="region of interest" description="Disordered" evidence="3">
    <location>
        <begin position="1"/>
        <end position="26"/>
    </location>
</feature>
<evidence type="ECO:0000259" key="4">
    <source>
        <dbReference type="SMART" id="SM00824"/>
    </source>
</evidence>
<dbReference type="InterPro" id="IPR001031">
    <property type="entry name" value="Thioesterase"/>
</dbReference>
<dbReference type="EMBL" id="CP163439">
    <property type="protein sequence ID" value="XDQ39470.1"/>
    <property type="molecule type" value="Genomic_DNA"/>
</dbReference>
<comment type="similarity">
    <text evidence="1">Belongs to the thioesterase family.</text>
</comment>
<feature type="compositionally biased region" description="Low complexity" evidence="3">
    <location>
        <begin position="1"/>
        <end position="14"/>
    </location>
</feature>
<dbReference type="GO" id="GO:0008610">
    <property type="term" value="P:lipid biosynthetic process"/>
    <property type="evidence" value="ECO:0007669"/>
    <property type="project" value="TreeGrafter"/>
</dbReference>
<sequence>MTTPTTSGTTGASARWLRRPRPRQDPSARLVCLPHAGGTASSYAPWTARLPTGTELIGVQYPGRHDRLAEPLMKSVVEIADAVAPVLAPYADRPLFLFGHSMGSLVAYEVAIRLEAGPGPDPAGLFVSDQYAPHRSTPPDETLDDATVEREARVSGWTDPAVLDHPELRQLVLPALLADVRASMTYHRADPVRLRTPIAAYGGRGDSDDVPGELAAWGELTSGRAVWRAFEGDHFYLRAREAELVADIVARMSDWGEAPVGHR</sequence>
<dbReference type="Pfam" id="PF00975">
    <property type="entry name" value="Thioesterase"/>
    <property type="match status" value="1"/>
</dbReference>
<dbReference type="InterPro" id="IPR012223">
    <property type="entry name" value="TEII"/>
</dbReference>
<gene>
    <name evidence="5" type="ORF">AB5J49_42380</name>
</gene>
<dbReference type="PANTHER" id="PTHR11487">
    <property type="entry name" value="THIOESTERASE"/>
    <property type="match status" value="1"/>
</dbReference>
<evidence type="ECO:0000256" key="3">
    <source>
        <dbReference type="SAM" id="MobiDB-lite"/>
    </source>
</evidence>
<dbReference type="RefSeq" id="WP_369174194.1">
    <property type="nucleotide sequence ID" value="NZ_CP163439.1"/>
</dbReference>
<proteinExistence type="inferred from homology"/>
<evidence type="ECO:0000313" key="5">
    <source>
        <dbReference type="EMBL" id="XDQ39470.1"/>
    </source>
</evidence>